<dbReference type="Pfam" id="PF11738">
    <property type="entry name" value="DUF3298"/>
    <property type="match status" value="1"/>
</dbReference>
<reference evidence="4 5" key="1">
    <citation type="submission" date="2020-12" db="EMBL/GenBank/DDBJ databases">
        <title>YIM B01967 draft genome.</title>
        <authorList>
            <person name="Yan X."/>
        </authorList>
    </citation>
    <scope>NUCLEOTIDE SEQUENCE [LARGE SCALE GENOMIC DNA]</scope>
    <source>
        <strain evidence="4 5">YIM B01967</strain>
    </source>
</reference>
<dbReference type="Proteomes" id="UP000618943">
    <property type="component" value="Unassembled WGS sequence"/>
</dbReference>
<organism evidence="4 5">
    <name type="scientific">Viridibacillus soli</name>
    <dbReference type="NCBI Taxonomy" id="2798301"/>
    <lineage>
        <taxon>Bacteria</taxon>
        <taxon>Bacillati</taxon>
        <taxon>Bacillota</taxon>
        <taxon>Bacilli</taxon>
        <taxon>Bacillales</taxon>
        <taxon>Caryophanaceae</taxon>
        <taxon>Viridibacillus</taxon>
    </lineage>
</organism>
<dbReference type="EMBL" id="JAEOAH010000006">
    <property type="protein sequence ID" value="MBK3494606.1"/>
    <property type="molecule type" value="Genomic_DNA"/>
</dbReference>
<feature type="domain" description="DUF3298" evidence="2">
    <location>
        <begin position="200"/>
        <end position="283"/>
    </location>
</feature>
<dbReference type="Gene3D" id="3.30.565.40">
    <property type="entry name" value="Fervidobacterium nodosum Rt17-B1 like"/>
    <property type="match status" value="1"/>
</dbReference>
<keyword evidence="5" id="KW-1185">Reference proteome</keyword>
<evidence type="ECO:0000256" key="1">
    <source>
        <dbReference type="SAM" id="Phobius"/>
    </source>
</evidence>
<dbReference type="Pfam" id="PF13786">
    <property type="entry name" value="DUF4179"/>
    <property type="match status" value="1"/>
</dbReference>
<feature type="domain" description="DUF4179" evidence="3">
    <location>
        <begin position="46"/>
        <end position="126"/>
    </location>
</feature>
<dbReference type="InterPro" id="IPR021729">
    <property type="entry name" value="DUF3298"/>
</dbReference>
<evidence type="ECO:0000313" key="5">
    <source>
        <dbReference type="Proteomes" id="UP000618943"/>
    </source>
</evidence>
<proteinExistence type="predicted"/>
<keyword evidence="1" id="KW-1133">Transmembrane helix</keyword>
<gene>
    <name evidence="4" type="ORF">JFL43_07005</name>
</gene>
<dbReference type="InterPro" id="IPR037126">
    <property type="entry name" value="PdaC/RsiV-like_sf"/>
</dbReference>
<dbReference type="InterPro" id="IPR025436">
    <property type="entry name" value="DUF4179"/>
</dbReference>
<dbReference type="Gene3D" id="3.90.640.20">
    <property type="entry name" value="Heat-shock cognate protein, ATPase"/>
    <property type="match status" value="1"/>
</dbReference>
<accession>A0ABS1H5C8</accession>
<dbReference type="RefSeq" id="WP_200748443.1">
    <property type="nucleotide sequence ID" value="NZ_JAEOAH010000006.1"/>
</dbReference>
<evidence type="ECO:0000259" key="2">
    <source>
        <dbReference type="Pfam" id="PF11738"/>
    </source>
</evidence>
<protein>
    <submittedName>
        <fullName evidence="4">DUF3298 domain-containing protein</fullName>
    </submittedName>
</protein>
<name>A0ABS1H5C8_9BACL</name>
<sequence length="296" mass="32855">MSKLNDAKVKYDNIEIPEELNFVVQKAIKEANPMKKNTRKKINPVQKFGIGAAAAALLFTGSVNISPAFAQSMANIPVLNSIIKVITIDELTDGNDNSQAKISTPKITGLENKELEQTLNAKYEQENAKLYLQFQKDMAAIKEQGGGHLGVDSGYTILTDTDALLSISRYTVETQASSYETLHNDTIDKKNELLITLPSLFKDNAYISSISAYIKVEMHKQMAADDSKSYFIAGEEEVDGGFDKISPNQNFSITKDHELIIYFNEYDVAPGSMGTVQFKIPTSIIQKDLISNYYIK</sequence>
<evidence type="ECO:0000313" key="4">
    <source>
        <dbReference type="EMBL" id="MBK3494606.1"/>
    </source>
</evidence>
<comment type="caution">
    <text evidence="4">The sequence shown here is derived from an EMBL/GenBank/DDBJ whole genome shotgun (WGS) entry which is preliminary data.</text>
</comment>
<keyword evidence="1" id="KW-0812">Transmembrane</keyword>
<feature type="transmembrane region" description="Helical" evidence="1">
    <location>
        <begin position="48"/>
        <end position="70"/>
    </location>
</feature>
<evidence type="ECO:0000259" key="3">
    <source>
        <dbReference type="Pfam" id="PF13786"/>
    </source>
</evidence>
<keyword evidence="1" id="KW-0472">Membrane</keyword>